<dbReference type="PANTHER" id="PTHR30563:SF0">
    <property type="entry name" value="DNA RECOMBINATION PROTEIN RMUC"/>
    <property type="match status" value="1"/>
</dbReference>
<keyword evidence="4" id="KW-0175">Coiled coil</keyword>
<dbReference type="RefSeq" id="WP_161141391.1">
    <property type="nucleotide sequence ID" value="NZ_SPKJ01000057.1"/>
</dbReference>
<keyword evidence="8" id="KW-1185">Reference proteome</keyword>
<dbReference type="EMBL" id="SPKJ01000057">
    <property type="protein sequence ID" value="MYZ49034.1"/>
    <property type="molecule type" value="Genomic_DNA"/>
</dbReference>
<gene>
    <name evidence="7" type="primary">rmuC</name>
    <name evidence="7" type="ORF">E4O86_15060</name>
</gene>
<keyword evidence="6" id="KW-1133">Transmembrane helix</keyword>
<keyword evidence="5" id="KW-0233">DNA recombination</keyword>
<accession>A0A964T730</accession>
<evidence type="ECO:0000256" key="5">
    <source>
        <dbReference type="ARBA" id="ARBA00023172"/>
    </source>
</evidence>
<evidence type="ECO:0000256" key="2">
    <source>
        <dbReference type="ARBA" id="ARBA00009840"/>
    </source>
</evidence>
<dbReference type="OrthoDB" id="370725at2"/>
<feature type="transmembrane region" description="Helical" evidence="6">
    <location>
        <begin position="20"/>
        <end position="37"/>
    </location>
</feature>
<dbReference type="AlphaFoldDB" id="A0A964T730"/>
<dbReference type="PANTHER" id="PTHR30563">
    <property type="entry name" value="DNA RECOMBINATION PROTEIN RMUC"/>
    <property type="match status" value="1"/>
</dbReference>
<evidence type="ECO:0000313" key="7">
    <source>
        <dbReference type="EMBL" id="MYZ49034.1"/>
    </source>
</evidence>
<protein>
    <recommendedName>
        <fullName evidence="3">DNA recombination protein RmuC homolog</fullName>
    </recommendedName>
</protein>
<organism evidence="7 8">
    <name type="scientific">Propylenella binzhouense</name>
    <dbReference type="NCBI Taxonomy" id="2555902"/>
    <lineage>
        <taxon>Bacteria</taxon>
        <taxon>Pseudomonadati</taxon>
        <taxon>Pseudomonadota</taxon>
        <taxon>Alphaproteobacteria</taxon>
        <taxon>Hyphomicrobiales</taxon>
        <taxon>Propylenellaceae</taxon>
        <taxon>Propylenella</taxon>
    </lineage>
</organism>
<dbReference type="GO" id="GO:0006310">
    <property type="term" value="P:DNA recombination"/>
    <property type="evidence" value="ECO:0007669"/>
    <property type="project" value="UniProtKB-KW"/>
</dbReference>
<dbReference type="InterPro" id="IPR003798">
    <property type="entry name" value="DNA_recombination_RmuC"/>
</dbReference>
<comment type="similarity">
    <text evidence="2">Belongs to the RmuC family.</text>
</comment>
<evidence type="ECO:0000313" key="8">
    <source>
        <dbReference type="Proteomes" id="UP000773614"/>
    </source>
</evidence>
<comment type="function">
    <text evidence="1">Involved in DNA recombination.</text>
</comment>
<dbReference type="Proteomes" id="UP000773614">
    <property type="component" value="Unassembled WGS sequence"/>
</dbReference>
<dbReference type="Pfam" id="PF02646">
    <property type="entry name" value="RmuC"/>
    <property type="match status" value="1"/>
</dbReference>
<evidence type="ECO:0000256" key="6">
    <source>
        <dbReference type="SAM" id="Phobius"/>
    </source>
</evidence>
<name>A0A964T730_9HYPH</name>
<evidence type="ECO:0000256" key="3">
    <source>
        <dbReference type="ARBA" id="ARBA00021840"/>
    </source>
</evidence>
<comment type="caution">
    <text evidence="7">The sequence shown here is derived from an EMBL/GenBank/DDBJ whole genome shotgun (WGS) entry which is preliminary data.</text>
</comment>
<sequence>METTLWPALRELTRANLPALAAGAVLLFLVLSALFLARASGRRRRAEAAAASQADALEARLNAVLSTQAELTGRMQTMAEIFGARQADLNRALSERLDGMAHKLNLSVGEASRTTNDQLTQLQERIAVIDAARQHIGELTGQVATLSGILGNKQARGAFGQGRMEAIIADALPASGYALQPTLKSGMRPDCLVFMPNGAPPLVIDAKFPLEAFNALRAAETAEATRAAEARLRADVMRHLRDIRDRYLVPGETHDTALMFVPSESIFAEIQERFEDVVQRAHRARIVIVSPSLLLLSIQVIQAVLRDARLKEQAHVIQSEVMKLMEDVGRLDERVRKLQAHFLQTQRDVEQVLVSSDKIVARGRRIEAIGEGEEGAAPLAVSAAE</sequence>
<keyword evidence="6" id="KW-0812">Transmembrane</keyword>
<proteinExistence type="inferred from homology"/>
<keyword evidence="6" id="KW-0472">Membrane</keyword>
<evidence type="ECO:0000256" key="1">
    <source>
        <dbReference type="ARBA" id="ARBA00003416"/>
    </source>
</evidence>
<evidence type="ECO:0000256" key="4">
    <source>
        <dbReference type="ARBA" id="ARBA00023054"/>
    </source>
</evidence>
<reference evidence="7" key="1">
    <citation type="submission" date="2019-03" db="EMBL/GenBank/DDBJ databases">
        <title>Afifella sp. nov., isolated from activated sludge.</title>
        <authorList>
            <person name="Li Q."/>
            <person name="Liu Y."/>
        </authorList>
    </citation>
    <scope>NUCLEOTIDE SEQUENCE</scope>
    <source>
        <strain evidence="7">L72</strain>
    </source>
</reference>